<keyword evidence="2" id="KW-1185">Reference proteome</keyword>
<protein>
    <submittedName>
        <fullName evidence="1">Uncharacterized protein</fullName>
    </submittedName>
</protein>
<reference evidence="1" key="1">
    <citation type="thesis" date="2020" institute="ProQuest LLC" country="789 East Eisenhower Parkway, Ann Arbor, MI, USA">
        <title>Comparative Genomics and Chromosome Evolution.</title>
        <authorList>
            <person name="Mudd A.B."/>
        </authorList>
    </citation>
    <scope>NUCLEOTIDE SEQUENCE</scope>
    <source>
        <strain evidence="1">237g6f4</strain>
        <tissue evidence="1">Blood</tissue>
    </source>
</reference>
<dbReference type="AlphaFoldDB" id="A0AAV6ZFV9"/>
<proteinExistence type="predicted"/>
<dbReference type="Proteomes" id="UP000824782">
    <property type="component" value="Unassembled WGS sequence"/>
</dbReference>
<evidence type="ECO:0000313" key="2">
    <source>
        <dbReference type="Proteomes" id="UP000824782"/>
    </source>
</evidence>
<name>A0AAV6ZFV9_ENGPU</name>
<organism evidence="1 2">
    <name type="scientific">Engystomops pustulosus</name>
    <name type="common">Tungara frog</name>
    <name type="synonym">Physalaemus pustulosus</name>
    <dbReference type="NCBI Taxonomy" id="76066"/>
    <lineage>
        <taxon>Eukaryota</taxon>
        <taxon>Metazoa</taxon>
        <taxon>Chordata</taxon>
        <taxon>Craniata</taxon>
        <taxon>Vertebrata</taxon>
        <taxon>Euteleostomi</taxon>
        <taxon>Amphibia</taxon>
        <taxon>Batrachia</taxon>
        <taxon>Anura</taxon>
        <taxon>Neobatrachia</taxon>
        <taxon>Hyloidea</taxon>
        <taxon>Leptodactylidae</taxon>
        <taxon>Leiuperinae</taxon>
        <taxon>Engystomops</taxon>
    </lineage>
</organism>
<accession>A0AAV6ZFV9</accession>
<evidence type="ECO:0000313" key="1">
    <source>
        <dbReference type="EMBL" id="KAG8546314.1"/>
    </source>
</evidence>
<sequence length="113" mass="12290">MMCRWAVVLVISGRRDFPRPHGLTPPGYDPRATNLVILAGMEHAWLLKAIDGFAVSSCFSRKVLPISLGRSSYILYTQCMDGMVSPISKGWMIGLGLGLCCPPFIPSNTCVSS</sequence>
<gene>
    <name evidence="1" type="ORF">GDO81_019248</name>
</gene>
<comment type="caution">
    <text evidence="1">The sequence shown here is derived from an EMBL/GenBank/DDBJ whole genome shotgun (WGS) entry which is preliminary data.</text>
</comment>
<dbReference type="EMBL" id="WNYA01001142">
    <property type="protein sequence ID" value="KAG8546314.1"/>
    <property type="molecule type" value="Genomic_DNA"/>
</dbReference>